<dbReference type="InterPro" id="IPR020574">
    <property type="entry name" value="Ribosomal_uS9_CS"/>
</dbReference>
<keyword evidence="8" id="KW-1185">Reference proteome</keyword>
<proteinExistence type="inferred from homology"/>
<keyword evidence="3 5" id="KW-0687">Ribonucleoprotein</keyword>
<dbReference type="GO" id="GO:0022627">
    <property type="term" value="C:cytosolic small ribosomal subunit"/>
    <property type="evidence" value="ECO:0007669"/>
    <property type="project" value="TreeGrafter"/>
</dbReference>
<dbReference type="PANTHER" id="PTHR21569">
    <property type="entry name" value="RIBOSOMAL PROTEIN S9"/>
    <property type="match status" value="1"/>
</dbReference>
<dbReference type="GO" id="GO:0003735">
    <property type="term" value="F:structural constituent of ribosome"/>
    <property type="evidence" value="ECO:0007669"/>
    <property type="project" value="InterPro"/>
</dbReference>
<dbReference type="GO" id="GO:0003723">
    <property type="term" value="F:RNA binding"/>
    <property type="evidence" value="ECO:0007669"/>
    <property type="project" value="TreeGrafter"/>
</dbReference>
<evidence type="ECO:0000256" key="4">
    <source>
        <dbReference type="ARBA" id="ARBA00035259"/>
    </source>
</evidence>
<dbReference type="AlphaFoldDB" id="A0A078KBR4"/>
<dbReference type="Proteomes" id="UP000032420">
    <property type="component" value="Chromosome I"/>
</dbReference>
<name>A0A078KBR4_9GAMM</name>
<evidence type="ECO:0000313" key="7">
    <source>
        <dbReference type="EMBL" id="CDZ16596.1"/>
    </source>
</evidence>
<evidence type="ECO:0000313" key="8">
    <source>
        <dbReference type="Proteomes" id="UP000032420"/>
    </source>
</evidence>
<dbReference type="SUPFAM" id="SSF54211">
    <property type="entry name" value="Ribosomal protein S5 domain 2-like"/>
    <property type="match status" value="1"/>
</dbReference>
<sequence length="129" mass="14718">MSQQYYGTGRRKTSSARVFISLGTGKITVNKYDLNKYFNGLWATKYILQPLKITNTINLLDIYVTVNGGGINSQVIALRHGLTRALIVYNKKFRNALRSAGFVERDSRKVERKKVGCKKARRSPQFSKR</sequence>
<dbReference type="OrthoDB" id="9803965at2"/>
<dbReference type="PROSITE" id="PS00360">
    <property type="entry name" value="RIBOSOMAL_S9"/>
    <property type="match status" value="1"/>
</dbReference>
<dbReference type="Gene3D" id="3.30.230.10">
    <property type="match status" value="1"/>
</dbReference>
<reference evidence="8" key="1">
    <citation type="submission" date="2014-07" db="EMBL/GenBank/DDBJ databases">
        <authorList>
            <person name="Santos-Garcia D."/>
        </authorList>
    </citation>
    <scope>NUCLEOTIDE SEQUENCE [LARGE SCALE GENOMIC DNA]</scope>
</reference>
<comment type="similarity">
    <text evidence="1 5 6">Belongs to the universal ribosomal protein uS9 family.</text>
</comment>
<accession>A0A078KBR4</accession>
<dbReference type="EMBL" id="LM655252">
    <property type="protein sequence ID" value="CDZ16596.1"/>
    <property type="molecule type" value="Genomic_DNA"/>
</dbReference>
<keyword evidence="2 5" id="KW-0689">Ribosomal protein</keyword>
<evidence type="ECO:0000256" key="3">
    <source>
        <dbReference type="ARBA" id="ARBA00023274"/>
    </source>
</evidence>
<dbReference type="InterPro" id="IPR020568">
    <property type="entry name" value="Ribosomal_Su5_D2-typ_SF"/>
</dbReference>
<protein>
    <recommendedName>
        <fullName evidence="4 5">Small ribosomal subunit protein uS9</fullName>
    </recommendedName>
</protein>
<dbReference type="InterPro" id="IPR023035">
    <property type="entry name" value="Ribosomal_uS9_bac/plastid"/>
</dbReference>
<evidence type="ECO:0000256" key="6">
    <source>
        <dbReference type="RuleBase" id="RU003815"/>
    </source>
</evidence>
<dbReference type="FunFam" id="3.30.230.10:FF:000001">
    <property type="entry name" value="30S ribosomal protein S9"/>
    <property type="match status" value="1"/>
</dbReference>
<dbReference type="NCBIfam" id="NF001099">
    <property type="entry name" value="PRK00132.1"/>
    <property type="match status" value="1"/>
</dbReference>
<organism evidence="7 8">
    <name type="scientific">Candidatus Johnevansia muelleri</name>
    <dbReference type="NCBI Taxonomy" id="1495769"/>
    <lineage>
        <taxon>Bacteria</taxon>
        <taxon>Pseudomonadati</taxon>
        <taxon>Pseudomonadota</taxon>
        <taxon>Gammaproteobacteria</taxon>
        <taxon>Candidatus Johnevansiales</taxon>
        <taxon>Candidatus Johnevansiaceae</taxon>
        <taxon>Candidatus Johnevansia</taxon>
    </lineage>
</organism>
<gene>
    <name evidence="5 7" type="primary">rpsI</name>
    <name evidence="7" type="ORF">CEM_355</name>
</gene>
<dbReference type="KEGG" id="eme:CEM_355"/>
<dbReference type="HAMAP" id="MF_00532_B">
    <property type="entry name" value="Ribosomal_uS9_B"/>
    <property type="match status" value="1"/>
</dbReference>
<evidence type="ECO:0000256" key="1">
    <source>
        <dbReference type="ARBA" id="ARBA00005251"/>
    </source>
</evidence>
<dbReference type="PATRIC" id="fig|1495769.3.peg.317"/>
<dbReference type="InterPro" id="IPR000754">
    <property type="entry name" value="Ribosomal_uS9"/>
</dbReference>
<evidence type="ECO:0000256" key="2">
    <source>
        <dbReference type="ARBA" id="ARBA00022980"/>
    </source>
</evidence>
<dbReference type="InterPro" id="IPR014721">
    <property type="entry name" value="Ribsml_uS5_D2-typ_fold_subgr"/>
</dbReference>
<dbReference type="STRING" id="1495769.CEM_355"/>
<dbReference type="Pfam" id="PF00380">
    <property type="entry name" value="Ribosomal_S9"/>
    <property type="match status" value="1"/>
</dbReference>
<evidence type="ECO:0000256" key="5">
    <source>
        <dbReference type="HAMAP-Rule" id="MF_00532"/>
    </source>
</evidence>
<dbReference type="PANTHER" id="PTHR21569:SF1">
    <property type="entry name" value="SMALL RIBOSOMAL SUBUNIT PROTEIN US9M"/>
    <property type="match status" value="1"/>
</dbReference>
<dbReference type="HOGENOM" id="CLU_046483_2_1_6"/>
<dbReference type="GO" id="GO:0006412">
    <property type="term" value="P:translation"/>
    <property type="evidence" value="ECO:0007669"/>
    <property type="project" value="UniProtKB-UniRule"/>
</dbReference>